<dbReference type="InterPro" id="IPR006108">
    <property type="entry name" value="3HC_DH_C"/>
</dbReference>
<dbReference type="PIRSF" id="PIRSF000105">
    <property type="entry name" value="HCDH"/>
    <property type="match status" value="1"/>
</dbReference>
<gene>
    <name evidence="7" type="ORF">GCM10017772_24400</name>
</gene>
<accession>A0A919KUT2</accession>
<name>A0A919KUT2_9MICO</name>
<dbReference type="PANTHER" id="PTHR48075:SF5">
    <property type="entry name" value="3-HYDROXYBUTYRYL-COA DEHYDROGENASE"/>
    <property type="match status" value="1"/>
</dbReference>
<dbReference type="PANTHER" id="PTHR48075">
    <property type="entry name" value="3-HYDROXYACYL-COA DEHYDROGENASE FAMILY PROTEIN"/>
    <property type="match status" value="1"/>
</dbReference>
<comment type="pathway">
    <text evidence="1">Lipid metabolism; butanoate metabolism.</text>
</comment>
<dbReference type="EMBL" id="BNAS01000003">
    <property type="protein sequence ID" value="GHH73314.1"/>
    <property type="molecule type" value="Genomic_DNA"/>
</dbReference>
<dbReference type="InterPro" id="IPR006176">
    <property type="entry name" value="3-OHacyl-CoA_DH_NAD-bd"/>
</dbReference>
<protein>
    <submittedName>
        <fullName evidence="7">3-hydroxyacyl-CoA dehydrogenase family protein</fullName>
    </submittedName>
</protein>
<dbReference type="InterPro" id="IPR036291">
    <property type="entry name" value="NAD(P)-bd_dom_sf"/>
</dbReference>
<evidence type="ECO:0000256" key="4">
    <source>
        <dbReference type="PIRSR" id="PIRSR000105-1"/>
    </source>
</evidence>
<dbReference type="Pfam" id="PF02737">
    <property type="entry name" value="3HCDH_N"/>
    <property type="match status" value="1"/>
</dbReference>
<dbReference type="InterPro" id="IPR008927">
    <property type="entry name" value="6-PGluconate_DH-like_C_sf"/>
</dbReference>
<keyword evidence="8" id="KW-1185">Reference proteome</keyword>
<comment type="caution">
    <text evidence="7">The sequence shown here is derived from an EMBL/GenBank/DDBJ whole genome shotgun (WGS) entry which is preliminary data.</text>
</comment>
<dbReference type="Pfam" id="PF00725">
    <property type="entry name" value="3HCDH"/>
    <property type="match status" value="1"/>
</dbReference>
<evidence type="ECO:0000313" key="7">
    <source>
        <dbReference type="EMBL" id="GHH73314.1"/>
    </source>
</evidence>
<keyword evidence="3" id="KW-0560">Oxidoreductase</keyword>
<organism evidence="7 8">
    <name type="scientific">Promicromonospora soli</name>
    <dbReference type="NCBI Taxonomy" id="2035533"/>
    <lineage>
        <taxon>Bacteria</taxon>
        <taxon>Bacillati</taxon>
        <taxon>Actinomycetota</taxon>
        <taxon>Actinomycetes</taxon>
        <taxon>Micrococcales</taxon>
        <taxon>Promicromonosporaceae</taxon>
        <taxon>Promicromonospora</taxon>
    </lineage>
</organism>
<evidence type="ECO:0000256" key="3">
    <source>
        <dbReference type="ARBA" id="ARBA00023002"/>
    </source>
</evidence>
<feature type="site" description="Important for catalytic activity" evidence="4">
    <location>
        <position position="120"/>
    </location>
</feature>
<dbReference type="PROSITE" id="PS00067">
    <property type="entry name" value="3HCDH"/>
    <property type="match status" value="1"/>
</dbReference>
<dbReference type="Gene3D" id="1.10.1040.10">
    <property type="entry name" value="N-(1-d-carboxylethyl)-l-norvaline Dehydrogenase, domain 2"/>
    <property type="match status" value="1"/>
</dbReference>
<dbReference type="GO" id="GO:0070403">
    <property type="term" value="F:NAD+ binding"/>
    <property type="evidence" value="ECO:0007669"/>
    <property type="project" value="InterPro"/>
</dbReference>
<dbReference type="SUPFAM" id="SSF51735">
    <property type="entry name" value="NAD(P)-binding Rossmann-fold domains"/>
    <property type="match status" value="1"/>
</dbReference>
<sequence>MIGAGTMGAGVAGVFAAHGHPVSLYSRSGATLTSALTAIEARIGDAVDHVTVTTDLAACAEEAGFVSENVVEQLELKRAVFAELEQLVREDCILTTNTSSVPITAIAAGLENPRRVVGLHWFNPPAVMPLVEVVRGSASDDVTVERVMALCAAIGKEVIEVRREVPGFVINRLQYALLREAIALVESGVATVADVDRAVETTLAPRWSASGPLRLMDLAGLDTVEKVSAVIMPELDTTSGVPAIVSSLVADGALGAKAGRGFYEWTPETLASAVAERDDTVRALTERRSAR</sequence>
<proteinExistence type="inferred from homology"/>
<evidence type="ECO:0000256" key="2">
    <source>
        <dbReference type="ARBA" id="ARBA00009463"/>
    </source>
</evidence>
<reference evidence="7" key="1">
    <citation type="journal article" date="2014" name="Int. J. Syst. Evol. Microbiol.">
        <title>Complete genome sequence of Corynebacterium casei LMG S-19264T (=DSM 44701T), isolated from a smear-ripened cheese.</title>
        <authorList>
            <consortium name="US DOE Joint Genome Institute (JGI-PGF)"/>
            <person name="Walter F."/>
            <person name="Albersmeier A."/>
            <person name="Kalinowski J."/>
            <person name="Ruckert C."/>
        </authorList>
    </citation>
    <scope>NUCLEOTIDE SEQUENCE</scope>
    <source>
        <strain evidence="7">CGMCC 4.7398</strain>
    </source>
</reference>
<reference evidence="7" key="2">
    <citation type="submission" date="2020-09" db="EMBL/GenBank/DDBJ databases">
        <authorList>
            <person name="Sun Q."/>
            <person name="Zhou Y."/>
        </authorList>
    </citation>
    <scope>NUCLEOTIDE SEQUENCE</scope>
    <source>
        <strain evidence="7">CGMCC 4.7398</strain>
    </source>
</reference>
<dbReference type="InterPro" id="IPR006180">
    <property type="entry name" value="3-OHacyl-CoA_DH_CS"/>
</dbReference>
<dbReference type="AlphaFoldDB" id="A0A919KUT2"/>
<evidence type="ECO:0000313" key="8">
    <source>
        <dbReference type="Proteomes" id="UP000627369"/>
    </source>
</evidence>
<dbReference type="SUPFAM" id="SSF48179">
    <property type="entry name" value="6-phosphogluconate dehydrogenase C-terminal domain-like"/>
    <property type="match status" value="1"/>
</dbReference>
<evidence type="ECO:0000259" key="5">
    <source>
        <dbReference type="Pfam" id="PF00725"/>
    </source>
</evidence>
<evidence type="ECO:0000256" key="1">
    <source>
        <dbReference type="ARBA" id="ARBA00005086"/>
    </source>
</evidence>
<feature type="domain" description="3-hydroxyacyl-CoA dehydrogenase C-terminal" evidence="5">
    <location>
        <begin position="167"/>
        <end position="265"/>
    </location>
</feature>
<dbReference type="InterPro" id="IPR013328">
    <property type="entry name" value="6PGD_dom2"/>
</dbReference>
<dbReference type="Proteomes" id="UP000627369">
    <property type="component" value="Unassembled WGS sequence"/>
</dbReference>
<dbReference type="InterPro" id="IPR022694">
    <property type="entry name" value="3-OHacyl-CoA_DH"/>
</dbReference>
<feature type="domain" description="3-hydroxyacyl-CoA dehydrogenase NAD binding" evidence="6">
    <location>
        <begin position="2"/>
        <end position="163"/>
    </location>
</feature>
<dbReference type="GO" id="GO:0006635">
    <property type="term" value="P:fatty acid beta-oxidation"/>
    <property type="evidence" value="ECO:0007669"/>
    <property type="project" value="TreeGrafter"/>
</dbReference>
<dbReference type="Gene3D" id="3.40.50.720">
    <property type="entry name" value="NAD(P)-binding Rossmann-like Domain"/>
    <property type="match status" value="1"/>
</dbReference>
<evidence type="ECO:0000259" key="6">
    <source>
        <dbReference type="Pfam" id="PF02737"/>
    </source>
</evidence>
<comment type="similarity">
    <text evidence="2">Belongs to the 3-hydroxyacyl-CoA dehydrogenase family.</text>
</comment>
<dbReference type="GO" id="GO:0008691">
    <property type="term" value="F:3-hydroxybutyryl-CoA dehydrogenase activity"/>
    <property type="evidence" value="ECO:0007669"/>
    <property type="project" value="TreeGrafter"/>
</dbReference>